<dbReference type="OrthoDB" id="2643438at2"/>
<dbReference type="GO" id="GO:0008374">
    <property type="term" value="F:O-acyltransferase activity"/>
    <property type="evidence" value="ECO:0007669"/>
    <property type="project" value="TreeGrafter"/>
</dbReference>
<accession>A0A5J5IXW3</accession>
<dbReference type="PANTHER" id="PTHR23416:SF23">
    <property type="entry name" value="ACETYLTRANSFERASE C18B11.09C-RELATED"/>
    <property type="match status" value="1"/>
</dbReference>
<dbReference type="EMBL" id="VYRZ01000001">
    <property type="protein sequence ID" value="KAA9089645.1"/>
    <property type="molecule type" value="Genomic_DNA"/>
</dbReference>
<dbReference type="SUPFAM" id="SSF51161">
    <property type="entry name" value="Trimeric LpxA-like enzymes"/>
    <property type="match status" value="1"/>
</dbReference>
<dbReference type="CDD" id="cd04647">
    <property type="entry name" value="LbH_MAT_like"/>
    <property type="match status" value="1"/>
</dbReference>
<dbReference type="Pfam" id="PF00132">
    <property type="entry name" value="Hexapep"/>
    <property type="match status" value="1"/>
</dbReference>
<proteinExistence type="inferred from homology"/>
<evidence type="ECO:0000256" key="2">
    <source>
        <dbReference type="ARBA" id="ARBA00022679"/>
    </source>
</evidence>
<keyword evidence="3" id="KW-0677">Repeat</keyword>
<protein>
    <submittedName>
        <fullName evidence="4">Acyltransferase</fullName>
    </submittedName>
</protein>
<gene>
    <name evidence="4" type="ORF">F6B42_04020</name>
</gene>
<dbReference type="InterPro" id="IPR011004">
    <property type="entry name" value="Trimer_LpxA-like_sf"/>
</dbReference>
<dbReference type="PANTHER" id="PTHR23416">
    <property type="entry name" value="SIALIC ACID SYNTHASE-RELATED"/>
    <property type="match status" value="1"/>
</dbReference>
<organism evidence="4 5">
    <name type="scientific">Microbacterium radiodurans</name>
    <dbReference type="NCBI Taxonomy" id="661398"/>
    <lineage>
        <taxon>Bacteria</taxon>
        <taxon>Bacillati</taxon>
        <taxon>Actinomycetota</taxon>
        <taxon>Actinomycetes</taxon>
        <taxon>Micrococcales</taxon>
        <taxon>Microbacteriaceae</taxon>
        <taxon>Microbacterium</taxon>
    </lineage>
</organism>
<dbReference type="PROSITE" id="PS00101">
    <property type="entry name" value="HEXAPEP_TRANSFERASES"/>
    <property type="match status" value="1"/>
</dbReference>
<keyword evidence="2 4" id="KW-0808">Transferase</keyword>
<evidence type="ECO:0000313" key="4">
    <source>
        <dbReference type="EMBL" id="KAA9089645.1"/>
    </source>
</evidence>
<comment type="caution">
    <text evidence="4">The sequence shown here is derived from an EMBL/GenBank/DDBJ whole genome shotgun (WGS) entry which is preliminary data.</text>
</comment>
<evidence type="ECO:0000256" key="3">
    <source>
        <dbReference type="ARBA" id="ARBA00022737"/>
    </source>
</evidence>
<dbReference type="InterPro" id="IPR018357">
    <property type="entry name" value="Hexapep_transf_CS"/>
</dbReference>
<evidence type="ECO:0000256" key="1">
    <source>
        <dbReference type="ARBA" id="ARBA00007274"/>
    </source>
</evidence>
<name>A0A5J5IXW3_9MICO</name>
<dbReference type="GO" id="GO:0005829">
    <property type="term" value="C:cytosol"/>
    <property type="evidence" value="ECO:0007669"/>
    <property type="project" value="TreeGrafter"/>
</dbReference>
<keyword evidence="4" id="KW-0012">Acyltransferase</keyword>
<dbReference type="AlphaFoldDB" id="A0A5J5IXW3"/>
<evidence type="ECO:0000313" key="5">
    <source>
        <dbReference type="Proteomes" id="UP000327039"/>
    </source>
</evidence>
<dbReference type="Gene3D" id="2.160.10.10">
    <property type="entry name" value="Hexapeptide repeat proteins"/>
    <property type="match status" value="1"/>
</dbReference>
<comment type="similarity">
    <text evidence="1">Belongs to the transferase hexapeptide repeat family.</text>
</comment>
<dbReference type="InterPro" id="IPR001451">
    <property type="entry name" value="Hexapep"/>
</dbReference>
<dbReference type="InterPro" id="IPR051159">
    <property type="entry name" value="Hexapeptide_acetyltransf"/>
</dbReference>
<sequence>MIDRFEHSPWDFWTAASAEQRDAQLARQRTLTAQHPGWSFGRDCFVAELAALDADELTLGDRSYVAAGAYLTGTLRIGADCTINPNAVVRGDVVFGDGVRMGALSSVLGFNHSMEPGTPVFRQPLSSRGIRIGDDVWIGSHVVVLDGVTVGDGAVLAAGAVVTKDVAAGAVVGGNPARVLRWRTPPTGDGAAGAGGGAPSRDLAARVAAFAASARADAPALLGRTVDAGSGLFADRPGAAPTVRALGDAVEIADLLLASVPPGGDRAELIVTMQGWQDAATGVVRPLPSPGSSDAAAAAGWDDPDAAYHVLTTGYALDLLGAGFRHPVGLVTAATAKSVIARLDALPWDTDPWHAGADVDALGTALLWAKRRGDALAPGVEAALFGWLLTHADPGTGMWGAASADAGLRLLVNGFYRASRGTLAQHGLPVPYPEAVVDTVLRHVRDDRWFAPDRLDACNVLDVAHPLWLTRASGYRADEVGAVAADLLDHALDGWHAGAGMAFRLAGDDPGLQGTEMWLAIVWYLADLLGVADGLGYRPRGVHRPEPAPIPRRSGG</sequence>
<reference evidence="5" key="1">
    <citation type="submission" date="2019-09" db="EMBL/GenBank/DDBJ databases">
        <title>Mumia zhuanghuii sp. nov. isolated from the intestinal contents of plateau pika (Ochotona curzoniae) in the Qinghai-Tibet plateau of China.</title>
        <authorList>
            <person name="Tian Z."/>
        </authorList>
    </citation>
    <scope>NUCLEOTIDE SEQUENCE [LARGE SCALE GENOMIC DNA]</scope>
    <source>
        <strain evidence="5">DSM 25564</strain>
    </source>
</reference>
<keyword evidence="5" id="KW-1185">Reference proteome</keyword>
<dbReference type="Proteomes" id="UP000327039">
    <property type="component" value="Unassembled WGS sequence"/>
</dbReference>